<evidence type="ECO:0000313" key="3">
    <source>
        <dbReference type="Proteomes" id="UP000324222"/>
    </source>
</evidence>
<organism evidence="2 3">
    <name type="scientific">Portunus trituberculatus</name>
    <name type="common">Swimming crab</name>
    <name type="synonym">Neptunus trituberculatus</name>
    <dbReference type="NCBI Taxonomy" id="210409"/>
    <lineage>
        <taxon>Eukaryota</taxon>
        <taxon>Metazoa</taxon>
        <taxon>Ecdysozoa</taxon>
        <taxon>Arthropoda</taxon>
        <taxon>Crustacea</taxon>
        <taxon>Multicrustacea</taxon>
        <taxon>Malacostraca</taxon>
        <taxon>Eumalacostraca</taxon>
        <taxon>Eucarida</taxon>
        <taxon>Decapoda</taxon>
        <taxon>Pleocyemata</taxon>
        <taxon>Brachyura</taxon>
        <taxon>Eubrachyura</taxon>
        <taxon>Portunoidea</taxon>
        <taxon>Portunidae</taxon>
        <taxon>Portuninae</taxon>
        <taxon>Portunus</taxon>
    </lineage>
</organism>
<accession>A0A5B7D097</accession>
<feature type="region of interest" description="Disordered" evidence="1">
    <location>
        <begin position="1"/>
        <end position="75"/>
    </location>
</feature>
<dbReference type="AlphaFoldDB" id="A0A5B7D097"/>
<feature type="compositionally biased region" description="Basic and acidic residues" evidence="1">
    <location>
        <begin position="35"/>
        <end position="63"/>
    </location>
</feature>
<gene>
    <name evidence="2" type="ORF">E2C01_007486</name>
</gene>
<feature type="compositionally biased region" description="Basic and acidic residues" evidence="1">
    <location>
        <begin position="1"/>
        <end position="14"/>
    </location>
</feature>
<dbReference type="Proteomes" id="UP000324222">
    <property type="component" value="Unassembled WGS sequence"/>
</dbReference>
<name>A0A5B7D097_PORTR</name>
<reference evidence="2 3" key="1">
    <citation type="submission" date="2019-05" db="EMBL/GenBank/DDBJ databases">
        <title>Another draft genome of Portunus trituberculatus and its Hox gene families provides insights of decapod evolution.</title>
        <authorList>
            <person name="Jeong J.-H."/>
            <person name="Song I."/>
            <person name="Kim S."/>
            <person name="Choi T."/>
            <person name="Kim D."/>
            <person name="Ryu S."/>
            <person name="Kim W."/>
        </authorList>
    </citation>
    <scope>NUCLEOTIDE SEQUENCE [LARGE SCALE GENOMIC DNA]</scope>
    <source>
        <tissue evidence="2">Muscle</tissue>
    </source>
</reference>
<feature type="compositionally biased region" description="Polar residues" evidence="1">
    <location>
        <begin position="64"/>
        <end position="75"/>
    </location>
</feature>
<proteinExistence type="predicted"/>
<keyword evidence="3" id="KW-1185">Reference proteome</keyword>
<evidence type="ECO:0000256" key="1">
    <source>
        <dbReference type="SAM" id="MobiDB-lite"/>
    </source>
</evidence>
<comment type="caution">
    <text evidence="2">The sequence shown here is derived from an EMBL/GenBank/DDBJ whole genome shotgun (WGS) entry which is preliminary data.</text>
</comment>
<evidence type="ECO:0000313" key="2">
    <source>
        <dbReference type="EMBL" id="MPC14715.1"/>
    </source>
</evidence>
<sequence length="75" mass="8669">MYKARDKVESKGKVQVESIKISSPAESRYTGRVPTRPDKIQQHPTRLTDIRHDTRQHPARPDKNQQYLTTPGNTQ</sequence>
<dbReference type="EMBL" id="VSRR010000373">
    <property type="protein sequence ID" value="MPC14715.1"/>
    <property type="molecule type" value="Genomic_DNA"/>
</dbReference>
<protein>
    <submittedName>
        <fullName evidence="2">Uncharacterized protein</fullName>
    </submittedName>
</protein>